<dbReference type="AlphaFoldDB" id="A0A1Y0B336"/>
<keyword evidence="1" id="KW-0472">Membrane</keyword>
<proteinExistence type="predicted"/>
<sequence length="50" mass="5504">MLFPLKLEVVAFPISIFVEVLLMAIAKSASKPVCDLFSFQARSSNSNKKS</sequence>
<evidence type="ECO:0000313" key="2">
    <source>
        <dbReference type="EMBL" id="ART31808.1"/>
    </source>
</evidence>
<keyword evidence="2" id="KW-0496">Mitochondrion</keyword>
<reference evidence="2" key="1">
    <citation type="submission" date="2017-03" db="EMBL/GenBank/DDBJ databases">
        <title>The mitochondrial genome of the carnivorous plant Utricularia reniformis (Lentibulariaceae): structure, comparative analysis and evolutionary landmarks.</title>
        <authorList>
            <person name="Silva S.R."/>
            <person name="Alvarenga D.O."/>
            <person name="Michael T.P."/>
            <person name="Miranda V.F.O."/>
            <person name="Varani A.M."/>
        </authorList>
    </citation>
    <scope>NUCLEOTIDE SEQUENCE</scope>
</reference>
<keyword evidence="1" id="KW-1133">Transmembrane helix</keyword>
<geneLocation type="mitochondrion" evidence="2"/>
<feature type="transmembrane region" description="Helical" evidence="1">
    <location>
        <begin position="7"/>
        <end position="26"/>
    </location>
</feature>
<dbReference type="EMBL" id="KY774314">
    <property type="protein sequence ID" value="ART31808.1"/>
    <property type="molecule type" value="Genomic_DNA"/>
</dbReference>
<protein>
    <submittedName>
        <fullName evidence="2">Uncharacterized protein</fullName>
    </submittedName>
</protein>
<evidence type="ECO:0000256" key="1">
    <source>
        <dbReference type="SAM" id="Phobius"/>
    </source>
</evidence>
<gene>
    <name evidence="2" type="ORF">AEK19_MT1624</name>
</gene>
<organism evidence="2">
    <name type="scientific">Utricularia reniformis</name>
    <dbReference type="NCBI Taxonomy" id="192314"/>
    <lineage>
        <taxon>Eukaryota</taxon>
        <taxon>Viridiplantae</taxon>
        <taxon>Streptophyta</taxon>
        <taxon>Embryophyta</taxon>
        <taxon>Tracheophyta</taxon>
        <taxon>Spermatophyta</taxon>
        <taxon>Magnoliopsida</taxon>
        <taxon>eudicotyledons</taxon>
        <taxon>Gunneridae</taxon>
        <taxon>Pentapetalae</taxon>
        <taxon>asterids</taxon>
        <taxon>lamiids</taxon>
        <taxon>Lamiales</taxon>
        <taxon>Lentibulariaceae</taxon>
        <taxon>Utricularia</taxon>
    </lineage>
</organism>
<accession>A0A1Y0B336</accession>
<keyword evidence="1" id="KW-0812">Transmembrane</keyword>
<name>A0A1Y0B336_9LAMI</name>